<dbReference type="EMBL" id="RBAH01000002">
    <property type="protein sequence ID" value="RKN86263.1"/>
    <property type="molecule type" value="Genomic_DNA"/>
</dbReference>
<feature type="chain" id="PRO_5017319769" evidence="2">
    <location>
        <begin position="47"/>
        <end position="468"/>
    </location>
</feature>
<dbReference type="PANTHER" id="PTHR43649:SF12">
    <property type="entry name" value="DIACETYLCHITOBIOSE BINDING PROTEIN DASA"/>
    <property type="match status" value="1"/>
</dbReference>
<evidence type="ECO:0000256" key="2">
    <source>
        <dbReference type="SAM" id="SignalP"/>
    </source>
</evidence>
<keyword evidence="2" id="KW-0732">Signal</keyword>
<dbReference type="Gene3D" id="3.40.190.10">
    <property type="entry name" value="Periplasmic binding protein-like II"/>
    <property type="match status" value="1"/>
</dbReference>
<dbReference type="InterPro" id="IPR050490">
    <property type="entry name" value="Bact_solute-bd_prot1"/>
</dbReference>
<gene>
    <name evidence="3" type="ORF">D7M11_04430</name>
</gene>
<accession>A0A3B0CLJ6</accession>
<dbReference type="InterPro" id="IPR006059">
    <property type="entry name" value="SBP"/>
</dbReference>
<dbReference type="AlphaFoldDB" id="A0A3B0CLJ6"/>
<keyword evidence="4" id="KW-1185">Reference proteome</keyword>
<dbReference type="PANTHER" id="PTHR43649">
    <property type="entry name" value="ARABINOSE-BINDING PROTEIN-RELATED"/>
    <property type="match status" value="1"/>
</dbReference>
<name>A0A3B0CLJ6_9BACL</name>
<dbReference type="SUPFAM" id="SSF53850">
    <property type="entry name" value="Periplasmic binding protein-like II"/>
    <property type="match status" value="1"/>
</dbReference>
<dbReference type="Pfam" id="PF01547">
    <property type="entry name" value="SBP_bac_1"/>
    <property type="match status" value="1"/>
</dbReference>
<evidence type="ECO:0000313" key="4">
    <source>
        <dbReference type="Proteomes" id="UP000282311"/>
    </source>
</evidence>
<comment type="caution">
    <text evidence="3">The sequence shown here is derived from an EMBL/GenBank/DDBJ whole genome shotgun (WGS) entry which is preliminary data.</text>
</comment>
<dbReference type="Proteomes" id="UP000282311">
    <property type="component" value="Unassembled WGS sequence"/>
</dbReference>
<feature type="signal peptide" evidence="2">
    <location>
        <begin position="1"/>
        <end position="46"/>
    </location>
</feature>
<proteinExistence type="predicted"/>
<evidence type="ECO:0000256" key="1">
    <source>
        <dbReference type="SAM" id="MobiDB-lite"/>
    </source>
</evidence>
<evidence type="ECO:0000313" key="3">
    <source>
        <dbReference type="EMBL" id="RKN86263.1"/>
    </source>
</evidence>
<sequence>MTQKEKREMCMKVNRRFRASKRSAGSAAAVLPVIALLVASCSGGNAAPTSADKTPDAKQPEAAATKDWTKEKVELTFYYMYDDDIEQNFREGNGASIQKKYPNVTFKFIQNKKGTTLADIIATKTNVDFFGDTQSGVSKLRDVGLMDDLSDLVKKHKVDLSKVEPNALNAYTFAGNGVLSGLPVKLNSTALYYNKDLFDKFGVPYLTDNMTWEQIFETAKKLTRSDGGTPYYGLGLNISNMLYVNEKLPSLVNTQTRKATLNTDYWKKMMERIVPMATISGNQAANNDLANYGKSYIQFYKDRNIAIQVGNNTIYNILHQNGDGMRWDIATFPSFSDMPNAGPNSSPYGYFISKTSPNREIAFLAIAALLEESAQLDAARISGAVPVIKNRSFLDVIGKDTQYLKGRNAKGLVPRTYGESLPVDPLYSAATGALNTAFYNVVAGKSDINTALREAEESANQKISTLGK</sequence>
<reference evidence="3 4" key="1">
    <citation type="journal article" date="2007" name="Int. J. Syst. Evol. Microbiol.">
        <title>Paenibacillus ginsengarvi sp. nov., isolated from soil from ginseng cultivation.</title>
        <authorList>
            <person name="Yoon M.H."/>
            <person name="Ten L.N."/>
            <person name="Im W.T."/>
        </authorList>
    </citation>
    <scope>NUCLEOTIDE SEQUENCE [LARGE SCALE GENOMIC DNA]</scope>
    <source>
        <strain evidence="3 4">KCTC 13059</strain>
    </source>
</reference>
<feature type="region of interest" description="Disordered" evidence="1">
    <location>
        <begin position="46"/>
        <end position="65"/>
    </location>
</feature>
<protein>
    <submittedName>
        <fullName evidence="3">Extracellular solute-binding protein</fullName>
    </submittedName>
</protein>
<organism evidence="3 4">
    <name type="scientific">Paenibacillus ginsengarvi</name>
    <dbReference type="NCBI Taxonomy" id="400777"/>
    <lineage>
        <taxon>Bacteria</taxon>
        <taxon>Bacillati</taxon>
        <taxon>Bacillota</taxon>
        <taxon>Bacilli</taxon>
        <taxon>Bacillales</taxon>
        <taxon>Paenibacillaceae</taxon>
        <taxon>Paenibacillus</taxon>
    </lineage>
</organism>